<accession>A0A3D9HY78</accession>
<evidence type="ECO:0000313" key="2">
    <source>
        <dbReference type="Proteomes" id="UP000256845"/>
    </source>
</evidence>
<proteinExistence type="predicted"/>
<evidence type="ECO:0000313" key="1">
    <source>
        <dbReference type="EMBL" id="RED54369.1"/>
    </source>
</evidence>
<dbReference type="Gene3D" id="1.10.340.30">
    <property type="entry name" value="Hypothetical protein, domain 2"/>
    <property type="match status" value="1"/>
</dbReference>
<dbReference type="InterPro" id="IPR005019">
    <property type="entry name" value="Adenine_glyco"/>
</dbReference>
<dbReference type="PANTHER" id="PTHR30037">
    <property type="entry name" value="DNA-3-METHYLADENINE GLYCOSYLASE 1"/>
    <property type="match status" value="1"/>
</dbReference>
<sequence>MAVAHKGSDAAVEALMPEGRTAEEIAALGDDRLLAEMAKRIFQSGFVWKVVEAKWPGFEKAFDGFHVGRVASLNDEEIEQLLSNKEIIRNGQKIVAVVKKAQFLMELAGEHGSAAKFIADWPGEDIVGLWALLKKRGTRLGGNTGQYFLRFIGKDTFILSQDVVRALIRESVIEKEPTSQKALAAVQDAFNGWQRESGLPLAHISRLLSLSVG</sequence>
<comment type="caution">
    <text evidence="1">The sequence shown here is derived from an EMBL/GenBank/DDBJ whole genome shotgun (WGS) entry which is preliminary data.</text>
</comment>
<dbReference type="Proteomes" id="UP000256845">
    <property type="component" value="Unassembled WGS sequence"/>
</dbReference>
<reference evidence="1 2" key="1">
    <citation type="submission" date="2018-07" db="EMBL/GenBank/DDBJ databases">
        <title>Genomic Encyclopedia of Type Strains, Phase III (KMG-III): the genomes of soil and plant-associated and newly described type strains.</title>
        <authorList>
            <person name="Whitman W."/>
        </authorList>
    </citation>
    <scope>NUCLEOTIDE SEQUENCE [LARGE SCALE GENOMIC DNA]</scope>
    <source>
        <strain evidence="1 2">CECT 8488</strain>
    </source>
</reference>
<dbReference type="Pfam" id="PF03352">
    <property type="entry name" value="Adenine_glyco"/>
    <property type="match status" value="1"/>
</dbReference>
<organism evidence="1 2">
    <name type="scientific">Aestuariispira insulae</name>
    <dbReference type="NCBI Taxonomy" id="1461337"/>
    <lineage>
        <taxon>Bacteria</taxon>
        <taxon>Pseudomonadati</taxon>
        <taxon>Pseudomonadota</taxon>
        <taxon>Alphaproteobacteria</taxon>
        <taxon>Rhodospirillales</taxon>
        <taxon>Kiloniellaceae</taxon>
        <taxon>Aestuariispira</taxon>
    </lineage>
</organism>
<dbReference type="GO" id="GO:0008725">
    <property type="term" value="F:DNA-3-methyladenine glycosylase activity"/>
    <property type="evidence" value="ECO:0007669"/>
    <property type="project" value="InterPro"/>
</dbReference>
<dbReference type="InterPro" id="IPR052891">
    <property type="entry name" value="DNA-3mA_glycosylase"/>
</dbReference>
<protein>
    <submittedName>
        <fullName evidence="1">DNA-3-methyladenine glycosylase I</fullName>
    </submittedName>
</protein>
<dbReference type="SUPFAM" id="SSF48150">
    <property type="entry name" value="DNA-glycosylase"/>
    <property type="match status" value="1"/>
</dbReference>
<dbReference type="GO" id="GO:0006284">
    <property type="term" value="P:base-excision repair"/>
    <property type="evidence" value="ECO:0007669"/>
    <property type="project" value="InterPro"/>
</dbReference>
<dbReference type="InterPro" id="IPR011257">
    <property type="entry name" value="DNA_glycosylase"/>
</dbReference>
<dbReference type="EMBL" id="QRDW01000001">
    <property type="protein sequence ID" value="RED54369.1"/>
    <property type="molecule type" value="Genomic_DNA"/>
</dbReference>
<name>A0A3D9HY78_9PROT</name>
<dbReference type="PANTHER" id="PTHR30037:SF3">
    <property type="entry name" value="BLR0857 PROTEIN"/>
    <property type="match status" value="1"/>
</dbReference>
<gene>
    <name evidence="1" type="ORF">DFP90_1011172</name>
</gene>
<dbReference type="AlphaFoldDB" id="A0A3D9HY78"/>
<keyword evidence="2" id="KW-1185">Reference proteome</keyword>